<dbReference type="GO" id="GO:0009898">
    <property type="term" value="C:cytoplasmic side of plasma membrane"/>
    <property type="evidence" value="ECO:0007669"/>
    <property type="project" value="TreeGrafter"/>
</dbReference>
<dbReference type="Proteomes" id="UP000439994">
    <property type="component" value="Unassembled WGS sequence"/>
</dbReference>
<dbReference type="GO" id="GO:0003842">
    <property type="term" value="F:L-glutamate gamma-semialdehyde dehydrogenase activity"/>
    <property type="evidence" value="ECO:0007669"/>
    <property type="project" value="UniProtKB-UniRule"/>
</dbReference>
<protein>
    <recommendedName>
        <fullName evidence="5">Bifunctional protein PutA</fullName>
    </recommendedName>
    <domain>
        <recommendedName>
            <fullName evidence="5">Proline dehydrogenase</fullName>
            <ecNumber evidence="5">1.5.5.2</ecNumber>
        </recommendedName>
        <alternativeName>
            <fullName evidence="5">Proline oxidase</fullName>
        </alternativeName>
    </domain>
    <domain>
        <recommendedName>
            <fullName evidence="5">Delta-1-pyrroline-5-carboxylate dehydrogenase</fullName>
            <shortName evidence="5">P5C dehydrogenase</shortName>
            <ecNumber evidence="5">1.2.1.88</ecNumber>
        </recommendedName>
        <alternativeName>
            <fullName evidence="5">L-glutamate gamma-semialdehyde dehydrogenase</fullName>
        </alternativeName>
    </domain>
</protein>
<dbReference type="InterPro" id="IPR016160">
    <property type="entry name" value="Ald_DH_CS_CYS"/>
</dbReference>
<keyword evidence="5" id="KW-0642">Proline metabolism</keyword>
<dbReference type="FunFam" id="3.40.309.10:FF:000005">
    <property type="entry name" value="1-pyrroline-5-carboxylate dehydrogenase 1"/>
    <property type="match status" value="1"/>
</dbReference>
<feature type="domain" description="Aldehyde dehydrogenase" evidence="8">
    <location>
        <begin position="565"/>
        <end position="1010"/>
    </location>
</feature>
<dbReference type="UniPathway" id="UPA00261">
    <property type="reaction ID" value="UER00373"/>
</dbReference>
<dbReference type="EC" id="1.5.5.2" evidence="5"/>
<dbReference type="InterPro" id="IPR002872">
    <property type="entry name" value="Proline_DH_dom"/>
</dbReference>
<comment type="function">
    <text evidence="5">Oxidizes proline to glutamate for use as a carbon and nitrogen source.</text>
</comment>
<dbReference type="GO" id="GO:0003677">
    <property type="term" value="F:DNA binding"/>
    <property type="evidence" value="ECO:0007669"/>
    <property type="project" value="UniProtKB-KW"/>
</dbReference>
<feature type="domain" description="Proline dehydrogenase" evidence="9">
    <location>
        <begin position="190"/>
        <end position="482"/>
    </location>
</feature>
<dbReference type="Pfam" id="PF00171">
    <property type="entry name" value="Aldedh"/>
    <property type="match status" value="2"/>
</dbReference>
<evidence type="ECO:0000259" key="8">
    <source>
        <dbReference type="Pfam" id="PF00171"/>
    </source>
</evidence>
<reference evidence="12 13" key="1">
    <citation type="submission" date="2019-11" db="EMBL/GenBank/DDBJ databases">
        <title>P. haliotis isolates from Z. marina roots.</title>
        <authorList>
            <person name="Cohen M."/>
            <person name="Jospin G."/>
            <person name="Eisen J.A."/>
            <person name="Coil D.A."/>
        </authorList>
    </citation>
    <scope>NUCLEOTIDE SEQUENCE [LARGE SCALE GENOMIC DNA]</scope>
    <source>
        <strain evidence="12 13">UCD-MCMsp1aY</strain>
    </source>
</reference>
<name>A0A6N8F7K0_9GAMM</name>
<feature type="active site" evidence="6">
    <location>
        <position position="823"/>
    </location>
</feature>
<keyword evidence="5" id="KW-0274">FAD</keyword>
<keyword evidence="5" id="KW-0804">Transcription</keyword>
<evidence type="ECO:0000256" key="7">
    <source>
        <dbReference type="SAM" id="Coils"/>
    </source>
</evidence>
<comment type="cofactor">
    <cofactor evidence="5">
        <name>FAD</name>
        <dbReference type="ChEBI" id="CHEBI:57692"/>
    </cofactor>
</comment>
<dbReference type="Pfam" id="PF01619">
    <property type="entry name" value="Pro_dh"/>
    <property type="match status" value="1"/>
</dbReference>
<dbReference type="SUPFAM" id="SSF81935">
    <property type="entry name" value="N-terminal domain of bifunctional PutA protein"/>
    <property type="match status" value="1"/>
</dbReference>
<comment type="caution">
    <text evidence="12">The sequence shown here is derived from an EMBL/GenBank/DDBJ whole genome shotgun (WGS) entry which is preliminary data.</text>
</comment>
<evidence type="ECO:0000313" key="13">
    <source>
        <dbReference type="Proteomes" id="UP000439994"/>
    </source>
</evidence>
<dbReference type="InterPro" id="IPR029041">
    <property type="entry name" value="FAD-linked_oxidoreductase-like"/>
</dbReference>
<evidence type="ECO:0000313" key="12">
    <source>
        <dbReference type="EMBL" id="MUH71037.1"/>
    </source>
</evidence>
<keyword evidence="13" id="KW-1185">Reference proteome</keyword>
<dbReference type="PROSITE" id="PS00070">
    <property type="entry name" value="ALDEHYDE_DEHYDR_CYS"/>
    <property type="match status" value="1"/>
</dbReference>
<evidence type="ECO:0000259" key="11">
    <source>
        <dbReference type="Pfam" id="PF18327"/>
    </source>
</evidence>
<dbReference type="PANTHER" id="PTHR42862">
    <property type="entry name" value="DELTA-1-PYRROLINE-5-CARBOXYLATE DEHYDROGENASE 1, ISOFORM A-RELATED"/>
    <property type="match status" value="1"/>
</dbReference>
<feature type="active site" evidence="6">
    <location>
        <position position="789"/>
    </location>
</feature>
<dbReference type="AlphaFoldDB" id="A0A6N8F7K0"/>
<keyword evidence="7" id="KW-0175">Coiled coil</keyword>
<keyword evidence="5" id="KW-0805">Transcription regulation</keyword>
<dbReference type="Gene3D" id="3.40.309.10">
    <property type="entry name" value="Aldehyde Dehydrogenase, Chain A, domain 2"/>
    <property type="match status" value="1"/>
</dbReference>
<dbReference type="InterPro" id="IPR016163">
    <property type="entry name" value="Ald_DH_C"/>
</dbReference>
<dbReference type="Gene3D" id="3.40.605.10">
    <property type="entry name" value="Aldehyde Dehydrogenase, Chain A, domain 1"/>
    <property type="match status" value="2"/>
</dbReference>
<dbReference type="EMBL" id="WOCD01000001">
    <property type="protein sequence ID" value="MUH71037.1"/>
    <property type="molecule type" value="Genomic_DNA"/>
</dbReference>
<dbReference type="Gene3D" id="1.20.5.460">
    <property type="entry name" value="Single helix bin"/>
    <property type="match status" value="1"/>
</dbReference>
<proteinExistence type="inferred from homology"/>
<dbReference type="PANTHER" id="PTHR42862:SF1">
    <property type="entry name" value="DELTA-1-PYRROLINE-5-CARBOXYLATE DEHYDROGENASE 2, ISOFORM A-RELATED"/>
    <property type="match status" value="1"/>
</dbReference>
<dbReference type="GO" id="GO:0004657">
    <property type="term" value="F:proline dehydrogenase activity"/>
    <property type="evidence" value="ECO:0007669"/>
    <property type="project" value="UniProtKB-UniRule"/>
</dbReference>
<dbReference type="NCBIfam" id="NF008869">
    <property type="entry name" value="PRK11904.1"/>
    <property type="match status" value="1"/>
</dbReference>
<dbReference type="InterPro" id="IPR025703">
    <property type="entry name" value="Bifunct_PutA"/>
</dbReference>
<evidence type="ECO:0000256" key="5">
    <source>
        <dbReference type="PIRNR" id="PIRNR000197"/>
    </source>
</evidence>
<dbReference type="EC" id="1.2.1.88" evidence="5"/>
<dbReference type="NCBIfam" id="TIGR01238">
    <property type="entry name" value="D1pyr5carbox3"/>
    <property type="match status" value="1"/>
</dbReference>
<dbReference type="GO" id="GO:0003700">
    <property type="term" value="F:DNA-binding transcription factor activity"/>
    <property type="evidence" value="ECO:0007669"/>
    <property type="project" value="InterPro"/>
</dbReference>
<evidence type="ECO:0000259" key="9">
    <source>
        <dbReference type="Pfam" id="PF01619"/>
    </source>
</evidence>
<dbReference type="InterPro" id="IPR016162">
    <property type="entry name" value="Ald_DH_N"/>
</dbReference>
<keyword evidence="5" id="KW-0285">Flavoprotein</keyword>
<dbReference type="InterPro" id="IPR005933">
    <property type="entry name" value="PutA_C"/>
</dbReference>
<comment type="pathway">
    <text evidence="1 5">Amino-acid degradation; L-proline degradation into L-glutamate; L-glutamate from L-proline: step 2/2.</text>
</comment>
<feature type="coiled-coil region" evidence="7">
    <location>
        <begin position="1075"/>
        <end position="1102"/>
    </location>
</feature>
<feature type="domain" description="Proline dehydrogenase PutA" evidence="10">
    <location>
        <begin position="67"/>
        <end position="180"/>
    </location>
</feature>
<dbReference type="SUPFAM" id="SSF51730">
    <property type="entry name" value="FAD-linked oxidoreductase"/>
    <property type="match status" value="1"/>
</dbReference>
<evidence type="ECO:0000256" key="2">
    <source>
        <dbReference type="ARBA" id="ARBA00023002"/>
    </source>
</evidence>
<dbReference type="Gene3D" id="3.20.20.220">
    <property type="match status" value="1"/>
</dbReference>
<dbReference type="CDD" id="cd07125">
    <property type="entry name" value="ALDH_PutA-P5CDH"/>
    <property type="match status" value="1"/>
</dbReference>
<evidence type="ECO:0000256" key="6">
    <source>
        <dbReference type="PIRSR" id="PIRSR000197-1"/>
    </source>
</evidence>
<comment type="similarity">
    <text evidence="5">In the N-terminal section; belongs to the proline dehydrogenase family.</text>
</comment>
<gene>
    <name evidence="12" type="primary">putA</name>
    <name evidence="12" type="ORF">GNP35_00110</name>
</gene>
<dbReference type="GO" id="GO:0010133">
    <property type="term" value="P:L-proline catabolic process to L-glutamate"/>
    <property type="evidence" value="ECO:0007669"/>
    <property type="project" value="UniProtKB-UniRule"/>
</dbReference>
<dbReference type="Pfam" id="PF14850">
    <property type="entry name" value="Pro_dh-DNA_bdg"/>
    <property type="match status" value="1"/>
</dbReference>
<dbReference type="InterPro" id="IPR050485">
    <property type="entry name" value="Proline_metab_enzyme"/>
</dbReference>
<dbReference type="PIRSF" id="PIRSF000197">
    <property type="entry name" value="Bifunct_PutA"/>
    <property type="match status" value="1"/>
</dbReference>
<evidence type="ECO:0000256" key="3">
    <source>
        <dbReference type="ARBA" id="ARBA00023027"/>
    </source>
</evidence>
<organism evidence="12 13">
    <name type="scientific">Psychrosphaera haliotis</name>
    <dbReference type="NCBI Taxonomy" id="555083"/>
    <lineage>
        <taxon>Bacteria</taxon>
        <taxon>Pseudomonadati</taxon>
        <taxon>Pseudomonadota</taxon>
        <taxon>Gammaproteobacteria</taxon>
        <taxon>Alteromonadales</taxon>
        <taxon>Pseudoalteromonadaceae</taxon>
        <taxon>Psychrosphaera</taxon>
    </lineage>
</organism>
<evidence type="ECO:0000256" key="1">
    <source>
        <dbReference type="ARBA" id="ARBA00004786"/>
    </source>
</evidence>
<comment type="catalytic activity">
    <reaction evidence="5">
        <text>L-proline + a quinone = (S)-1-pyrroline-5-carboxylate + a quinol + H(+)</text>
        <dbReference type="Rhea" id="RHEA:23784"/>
        <dbReference type="ChEBI" id="CHEBI:15378"/>
        <dbReference type="ChEBI" id="CHEBI:17388"/>
        <dbReference type="ChEBI" id="CHEBI:24646"/>
        <dbReference type="ChEBI" id="CHEBI:60039"/>
        <dbReference type="ChEBI" id="CHEBI:132124"/>
        <dbReference type="EC" id="1.5.5.2"/>
    </reaction>
</comment>
<dbReference type="SUPFAM" id="SSF53720">
    <property type="entry name" value="ALDH-like"/>
    <property type="match status" value="2"/>
</dbReference>
<evidence type="ECO:0000256" key="4">
    <source>
        <dbReference type="ARBA" id="ARBA00048142"/>
    </source>
</evidence>
<evidence type="ECO:0000259" key="10">
    <source>
        <dbReference type="Pfam" id="PF14850"/>
    </source>
</evidence>
<comment type="similarity">
    <text evidence="5">In the C-terminal section; belongs to the aldehyde dehydrogenase family.</text>
</comment>
<keyword evidence="3 5" id="KW-0520">NAD</keyword>
<dbReference type="InterPro" id="IPR024082">
    <property type="entry name" value="PRODH_PutA_dom_II"/>
</dbReference>
<sequence length="1268" mass="140839">MLFNDNLITDCPIRQKIRDFYRIDEEEAMKYILPEAEISLAARSRAWERARKMVVRIRKENTENSGIDALLNEYSLSSEEGVVLMCLAEALLRVPDKGTQDKLIQDKIGQGSWSRHIGGSESLFVNASSWGLLLTGSMVKYSSDSTKAQYGVLKRTVGKFGEPVIRKAMKVAMKIMGQQFVMGEDIEDATERAMKKETKGYVYSYDMLGEGARNMEDADKYYQAYVDAIKVIGKKAKGRGPRTSPGISVKLSAIHPRYEFGNRQRVLDEIVPKLKALTLMAKEWDIGLTVDAEESERLDISLDIIEAVFLDDDLGNWNGFGLAVQAYQKRAIFVIEWLRSITLKTNRKLMVRLVKGAYWDSEIKNAQRDGEPHFPVFTRKSSTDVSYHACANKLLEYRDTIYPQFATHNGYTASTILELAGDDKEGFEFQCLHGMGDSLYDQIVSEQQIQCRIYAPVGVHEDLLAYLVRRLLENGANSSFVNAIVDVDKPVEDLLFDPMERTQRLSSIYNEQINLPHQIFGKERNNSKGLDLTDINELVTLKKSLVNWFENNQADVKASTTADASNKTLHPVLNPANHDEVVGYHQFAEPADMLSMLEKADSTFNSWSQTPIAERAELLRRTADILEEHMEELIGLCIKEAGKIAKDGVDEVREAVDFCRYYAARAEELAEDNRLEPRGVIVCISPWNFPLAIFLGQVVAAIVTGNTVLAKPAEQTSLIAIRAIELMKQVGLKEGVVQLVIAKGPEVGSTLLPDERVKAVMFTGSTQTGTLISQILAERGGEQVPLIAETGGQNCMIVDSTALPEQVVDDVIASGFQSAGQRCSALRVLFVQEDIADNVIRMIKGALEELSIGDPALLSTDVGPVIDEKALSTLTSHAESMKSKGKLVFEGVLGEDCQNGTYFAPRLYEIDNINQLEKEVFGPCVHVIRFKADQINEVIEQINSTGFGLTMGIHSRIEERTLELARLSRAGNVYVNRNMIGAVVGVQPFGGRGLSGTGPKAGGPNYLPRLMIEKATPDDFEYPDEDPALETDDLSIDAAGELMDTAKVTRETWRLTDLVQRLSYVRQLLASIATVDIVEDLADDLEETLRASRNQLINIERKMKRPVQLPGPTGESNTLYYEPRGTLVCFADKNVSFHYWTLSVVTALATGNVVVAVVSDLFYEEAQAFREKLLATGVEKGVLQVARLRHLEPLLAHEDLAGVVIESRSKRTAYVAEQLARRFGAILPVIEAEYDDNLISRMLTEKTVSIDTTASGGNTSLMTLTEED</sequence>
<dbReference type="InterPro" id="IPR024089">
    <property type="entry name" value="PRODH_PutA_dom_I/II"/>
</dbReference>
<dbReference type="RefSeq" id="WP_155693416.1">
    <property type="nucleotide sequence ID" value="NZ_WOCD01000001.1"/>
</dbReference>
<feature type="domain" description="Aldehyde dehydrogenase" evidence="8">
    <location>
        <begin position="1054"/>
        <end position="1221"/>
    </location>
</feature>
<dbReference type="InterPro" id="IPR015590">
    <property type="entry name" value="Aldehyde_DH_dom"/>
</dbReference>
<dbReference type="Pfam" id="PF18327">
    <property type="entry name" value="PRODH"/>
    <property type="match status" value="1"/>
</dbReference>
<dbReference type="OrthoDB" id="9812625at2"/>
<dbReference type="InterPro" id="IPR016161">
    <property type="entry name" value="Ald_DH/histidinol_DH"/>
</dbReference>
<keyword evidence="5" id="KW-0678">Repressor</keyword>
<dbReference type="InterPro" id="IPR041349">
    <property type="entry name" value="PRODH"/>
</dbReference>
<keyword evidence="5" id="KW-0238">DNA-binding</keyword>
<keyword evidence="2 5" id="KW-0560">Oxidoreductase</keyword>
<accession>A0A6N8F7K0</accession>
<comment type="catalytic activity">
    <reaction evidence="4 5">
        <text>L-glutamate 5-semialdehyde + NAD(+) + H2O = L-glutamate + NADH + 2 H(+)</text>
        <dbReference type="Rhea" id="RHEA:30235"/>
        <dbReference type="ChEBI" id="CHEBI:15377"/>
        <dbReference type="ChEBI" id="CHEBI:15378"/>
        <dbReference type="ChEBI" id="CHEBI:29985"/>
        <dbReference type="ChEBI" id="CHEBI:57540"/>
        <dbReference type="ChEBI" id="CHEBI:57945"/>
        <dbReference type="ChEBI" id="CHEBI:58066"/>
        <dbReference type="EC" id="1.2.1.88"/>
    </reaction>
</comment>
<feature type="domain" description="Proline utilization A proline dehydrogenase N-terminal" evidence="11">
    <location>
        <begin position="12"/>
        <end position="58"/>
    </location>
</feature>
<comment type="pathway">
    <text evidence="5">Amino-acid degradation; L-proline degradation into L-glutamate; L-glutamate from L-proline: step 1/2.</text>
</comment>